<gene>
    <name evidence="1" type="ORF">NT26_p10080</name>
</gene>
<evidence type="ECO:0000313" key="2">
    <source>
        <dbReference type="Proteomes" id="UP000010792"/>
    </source>
</evidence>
<organism evidence="1 2">
    <name type="scientific">Pseudorhizobium banfieldiae</name>
    <dbReference type="NCBI Taxonomy" id="1125847"/>
    <lineage>
        <taxon>Bacteria</taxon>
        <taxon>Pseudomonadati</taxon>
        <taxon>Pseudomonadota</taxon>
        <taxon>Alphaproteobacteria</taxon>
        <taxon>Hyphomicrobiales</taxon>
        <taxon>Rhizobiaceae</taxon>
        <taxon>Rhizobium/Agrobacterium group</taxon>
        <taxon>Pseudorhizobium</taxon>
    </lineage>
</organism>
<dbReference type="KEGG" id="rht:NT26_p10080"/>
<accession>L0NM14</accession>
<keyword evidence="2" id="KW-1185">Reference proteome</keyword>
<dbReference type="EMBL" id="FO082821">
    <property type="protein sequence ID" value="CCF22105.1"/>
    <property type="molecule type" value="Genomic_DNA"/>
</dbReference>
<dbReference type="AlphaFoldDB" id="L0NM14"/>
<name>L0NM14_9HYPH</name>
<reference evidence="1 2" key="1">
    <citation type="journal article" date="2013" name="Genome Biol. Evol.">
        <title>Life in an arsenic-containing gold mine: genome and physiology of the autotrophic arsenite-oxidizing bacterium rhizobium sp. NT-26.</title>
        <authorList>
            <person name="Andres J."/>
            <person name="Arsene-Ploetze F."/>
            <person name="Barbe V."/>
            <person name="Brochier-Armanet C."/>
            <person name="Cleiss-Arnold J."/>
            <person name="Coppee J.Y."/>
            <person name="Dillies M.A."/>
            <person name="Geist"/>
            <person name="L"/>
            <person name="Joublin A."/>
            <person name="Koechler S."/>
            <person name="Lassalle F."/>
            <person name="Marchal M."/>
            <person name="Medigue C."/>
            <person name="Muller D."/>
            <person name="Nesme X."/>
            <person name="Plewniak F."/>
            <person name="Proux C."/>
            <person name="Ramirez-Bahena M.H."/>
            <person name="Schenowitz C."/>
            <person name="Sismeiro O."/>
            <person name="Vallenet D."/>
            <person name="Santini J.M."/>
            <person name="Bertin P.N."/>
        </authorList>
    </citation>
    <scope>NUCLEOTIDE SEQUENCE [LARGE SCALE GENOMIC DNA]</scope>
    <source>
        <strain evidence="1 2">NT-26</strain>
        <plasmid evidence="1 2">NT26_p1</plasmid>
    </source>
</reference>
<protein>
    <submittedName>
        <fullName evidence="1">Uncharacterized protein</fullName>
    </submittedName>
</protein>
<sequence length="18" mass="2026">MTVIVKAAIDQFLKDNGY</sequence>
<evidence type="ECO:0000313" key="1">
    <source>
        <dbReference type="EMBL" id="CCF22105.1"/>
    </source>
</evidence>
<keyword evidence="1" id="KW-0614">Plasmid</keyword>
<geneLocation type="plasmid" evidence="1 2">
    <name>NT26_p1</name>
</geneLocation>
<dbReference type="Proteomes" id="UP000010792">
    <property type="component" value="Plasmid NT26_p1"/>
</dbReference>
<proteinExistence type="predicted"/>